<dbReference type="EMBL" id="BSUN01000001">
    <property type="protein sequence ID" value="GMA36692.1"/>
    <property type="molecule type" value="Genomic_DNA"/>
</dbReference>
<sequence length="224" mass="22931">MTVRTTALIAGVIGVLLLAAGLIADAQRPPTEVSAEATLTTSVVVYEPAMIAFAEDSTIGFEGDGDLVAVTARPVDADAWLAEHEATEVTGLPEWEVLSVEDYASAAASTASPSPSASASPSDEASDAASASASPSPSASASPAPEIDLLADTSADHWRDQWEGADRLEITASDIADGETLVVMDRDGSPLASTDVGFEREVNDGWITPSSGGAPSSPSSAWWR</sequence>
<name>A0ABQ6IHQ4_9MICO</name>
<feature type="region of interest" description="Disordered" evidence="1">
    <location>
        <begin position="202"/>
        <end position="224"/>
    </location>
</feature>
<comment type="caution">
    <text evidence="2">The sequence shown here is derived from an EMBL/GenBank/DDBJ whole genome shotgun (WGS) entry which is preliminary data.</text>
</comment>
<protein>
    <submittedName>
        <fullName evidence="2">Uncharacterized protein</fullName>
    </submittedName>
</protein>
<dbReference type="RefSeq" id="WP_284328701.1">
    <property type="nucleotide sequence ID" value="NZ_BSUN01000001.1"/>
</dbReference>
<evidence type="ECO:0000313" key="3">
    <source>
        <dbReference type="Proteomes" id="UP001157125"/>
    </source>
</evidence>
<dbReference type="Proteomes" id="UP001157125">
    <property type="component" value="Unassembled WGS sequence"/>
</dbReference>
<feature type="compositionally biased region" description="Low complexity" evidence="1">
    <location>
        <begin position="209"/>
        <end position="224"/>
    </location>
</feature>
<accession>A0ABQ6IHQ4</accession>
<evidence type="ECO:0000313" key="2">
    <source>
        <dbReference type="EMBL" id="GMA36692.1"/>
    </source>
</evidence>
<proteinExistence type="predicted"/>
<reference evidence="3" key="1">
    <citation type="journal article" date="2019" name="Int. J. Syst. Evol. Microbiol.">
        <title>The Global Catalogue of Microorganisms (GCM) 10K type strain sequencing project: providing services to taxonomists for standard genome sequencing and annotation.</title>
        <authorList>
            <consortium name="The Broad Institute Genomics Platform"/>
            <consortium name="The Broad Institute Genome Sequencing Center for Infectious Disease"/>
            <person name="Wu L."/>
            <person name="Ma J."/>
        </authorList>
    </citation>
    <scope>NUCLEOTIDE SEQUENCE [LARGE SCALE GENOMIC DNA]</scope>
    <source>
        <strain evidence="3">NBRC 112299</strain>
    </source>
</reference>
<evidence type="ECO:0000256" key="1">
    <source>
        <dbReference type="SAM" id="MobiDB-lite"/>
    </source>
</evidence>
<organism evidence="2 3">
    <name type="scientific">Demequina litorisediminis</name>
    <dbReference type="NCBI Taxonomy" id="1849022"/>
    <lineage>
        <taxon>Bacteria</taxon>
        <taxon>Bacillati</taxon>
        <taxon>Actinomycetota</taxon>
        <taxon>Actinomycetes</taxon>
        <taxon>Micrococcales</taxon>
        <taxon>Demequinaceae</taxon>
        <taxon>Demequina</taxon>
    </lineage>
</organism>
<gene>
    <name evidence="2" type="ORF">GCM10025876_28960</name>
</gene>
<feature type="region of interest" description="Disordered" evidence="1">
    <location>
        <begin position="109"/>
        <end position="144"/>
    </location>
</feature>
<keyword evidence="3" id="KW-1185">Reference proteome</keyword>